<dbReference type="PANTHER" id="PTHR38442:SF1">
    <property type="entry name" value="INNER MEMBRANE PROTEIN"/>
    <property type="match status" value="1"/>
</dbReference>
<feature type="transmembrane region" description="Helical" evidence="1">
    <location>
        <begin position="20"/>
        <end position="41"/>
    </location>
</feature>
<keyword evidence="1" id="KW-1133">Transmembrane helix</keyword>
<dbReference type="Pfam" id="PF04286">
    <property type="entry name" value="DUF445"/>
    <property type="match status" value="1"/>
</dbReference>
<organism evidence="2 3">
    <name type="scientific">Gibbsiella dentisursi</name>
    <dbReference type="NCBI Taxonomy" id="796890"/>
    <lineage>
        <taxon>Bacteria</taxon>
        <taxon>Pseudomonadati</taxon>
        <taxon>Pseudomonadota</taxon>
        <taxon>Gammaproteobacteria</taxon>
        <taxon>Enterobacterales</taxon>
        <taxon>Yersiniaceae</taxon>
        <taxon>Gibbsiella</taxon>
    </lineage>
</organism>
<dbReference type="PANTHER" id="PTHR38442">
    <property type="entry name" value="INNER MEMBRANE PROTEIN-RELATED"/>
    <property type="match status" value="1"/>
</dbReference>
<keyword evidence="3" id="KW-1185">Reference proteome</keyword>
<gene>
    <name evidence="2" type="ORF">GCM10022405_27180</name>
</gene>
<accession>A0ABP7LG46</accession>
<keyword evidence="1" id="KW-0812">Transmembrane</keyword>
<proteinExistence type="predicted"/>
<evidence type="ECO:0000313" key="3">
    <source>
        <dbReference type="Proteomes" id="UP001499994"/>
    </source>
</evidence>
<keyword evidence="1" id="KW-0472">Membrane</keyword>
<dbReference type="EMBL" id="BAABDG010000003">
    <property type="protein sequence ID" value="GAA3900367.1"/>
    <property type="molecule type" value="Genomic_DNA"/>
</dbReference>
<evidence type="ECO:0000313" key="2">
    <source>
        <dbReference type="EMBL" id="GAA3900367.1"/>
    </source>
</evidence>
<dbReference type="InterPro" id="IPR007383">
    <property type="entry name" value="DUF445"/>
</dbReference>
<comment type="caution">
    <text evidence="2">The sequence shown here is derived from an EMBL/GenBank/DDBJ whole genome shotgun (WGS) entry which is preliminary data.</text>
</comment>
<dbReference type="Proteomes" id="UP001499994">
    <property type="component" value="Unassembled WGS sequence"/>
</dbReference>
<reference evidence="3" key="1">
    <citation type="journal article" date="2019" name="Int. J. Syst. Evol. Microbiol.">
        <title>The Global Catalogue of Microorganisms (GCM) 10K type strain sequencing project: providing services to taxonomists for standard genome sequencing and annotation.</title>
        <authorList>
            <consortium name="The Broad Institute Genomics Platform"/>
            <consortium name="The Broad Institute Genome Sequencing Center for Infectious Disease"/>
            <person name="Wu L."/>
            <person name="Ma J."/>
        </authorList>
    </citation>
    <scope>NUCLEOTIDE SEQUENCE [LARGE SCALE GENOMIC DNA]</scope>
    <source>
        <strain evidence="3">JCM 17201</strain>
    </source>
</reference>
<protein>
    <submittedName>
        <fullName evidence="2">DUF445 domain-containing protein</fullName>
    </submittedName>
</protein>
<name>A0ABP7LG46_9GAMM</name>
<sequence>MGNPHNHMTKETELASAKRLPLLLLCGAAGIFIATVLYPLWFPANAWIGALKAISEAAMVGALADWFAVSALFRRVPIPLVGRHTAIIPRNKNRIADNLALFVQDKFLNTNALLALIRRHDPAQIIANWLSTPANAAQFSGYLLKIIRGFLDLADDQRIQAFMRSAIHKAIDKVDLSQTSAMLLESLTKNNRHQVLLDDAIRQLLHLVNKPGTHAFIAQQVISWLKREHPITEKMLPTDWVGDKSAELAASAVQSILNDIEQDGAHELRQGFNRAVQRLIAQLRSSPEMQLKAEEIKDYLKQDEALNSYISQLWGDLRAWLKTDLDKTDSVLHARASAAGQWLGEALQQDAELRASLNQHMEEAATHAAPEFSTFLSRHISDTVKSWDARDMSHQVELNIGKDLQRIRINGTVVGGVIGLILYLLSQLPVLIAWVRLGQ</sequence>
<feature type="transmembrane region" description="Helical" evidence="1">
    <location>
        <begin position="412"/>
        <end position="435"/>
    </location>
</feature>
<evidence type="ECO:0000256" key="1">
    <source>
        <dbReference type="SAM" id="Phobius"/>
    </source>
</evidence>